<keyword evidence="4" id="KW-0479">Metal-binding</keyword>
<dbReference type="PANTHER" id="PTHR18905">
    <property type="entry name" value="NINEIN"/>
    <property type="match status" value="1"/>
</dbReference>
<dbReference type="Proteomes" id="UP001652663">
    <property type="component" value="Chromosome 13"/>
</dbReference>
<evidence type="ECO:0000256" key="6">
    <source>
        <dbReference type="ARBA" id="ARBA00023212"/>
    </source>
</evidence>
<feature type="coiled-coil region" evidence="7">
    <location>
        <begin position="379"/>
        <end position="420"/>
    </location>
</feature>
<dbReference type="PROSITE" id="PS50222">
    <property type="entry name" value="EF_HAND_2"/>
    <property type="match status" value="2"/>
</dbReference>
<dbReference type="Pfam" id="PF13499">
    <property type="entry name" value="EF-hand_7"/>
    <property type="match status" value="1"/>
</dbReference>
<comment type="subcellular location">
    <subcellularLocation>
        <location evidence="1">Cytoplasm</location>
        <location evidence="1">Cytoskeleton</location>
        <location evidence="1">Microtubule organizing center</location>
        <location evidence="1">Centrosome</location>
    </subcellularLocation>
</comment>
<keyword evidence="10" id="KW-1185">Reference proteome</keyword>
<protein>
    <submittedName>
        <fullName evidence="11 12">Ninein-like protein isoform X2</fullName>
    </submittedName>
</protein>
<feature type="compositionally biased region" description="Low complexity" evidence="8">
    <location>
        <begin position="127"/>
        <end position="136"/>
    </location>
</feature>
<evidence type="ECO:0000256" key="4">
    <source>
        <dbReference type="ARBA" id="ARBA00022723"/>
    </source>
</evidence>
<dbReference type="PANTHER" id="PTHR18905:SF12">
    <property type="entry name" value="NINEIN-LIKE PROTEIN"/>
    <property type="match status" value="1"/>
</dbReference>
<dbReference type="CDD" id="cd00051">
    <property type="entry name" value="EFh"/>
    <property type="match status" value="1"/>
</dbReference>
<keyword evidence="6" id="KW-0206">Cytoskeleton</keyword>
<proteinExistence type="predicted"/>
<feature type="coiled-coil region" evidence="7">
    <location>
        <begin position="867"/>
        <end position="1062"/>
    </location>
</feature>
<dbReference type="GeneID" id="139186644"/>
<evidence type="ECO:0000256" key="7">
    <source>
        <dbReference type="SAM" id="Coils"/>
    </source>
</evidence>
<sequence>MDKEEENHYVSQLRDVYSSCDTTGTGFLDREELTQLCLKLRLEKQLPVLLHTLLGNNQFARVNFEEFKDGFIAVLSSQAGLASSDEDSGSLESVASRAVPPKYVSGSKWYGRRSHPEPCGAAGGAPGLLEQPARPSARSKLRRSASLESVESLKSDEEADSAKEPQNELFEAQGQLPTWGSEVFGSARKPRSHSFDTPETRVWGLWEELGVGSSGHLTEQELALVCQSIGLQGLAKEELEDLFNKLDQDGDGRVSLEELQLGLFNHGSPRPLELAPLVKPSRSWSRYQVPEESVGQTPTSSLVSVCSGPRLFCSVDDGSGFAFPEQIISLWAQEGVHNGREVLQSLDFSVDEKVNLLELTWALENELMMVGGATQQAALACYRQELSFCQEQVEQMARERDKARQDLEKAEQRNLEFVKETDDLHSALEQLTEEKVRRLEQGYQGRLSLLRSEVEVERELFWEEARRQRAGLEEDLRRLQAEETGLHEKLTLALKENSRLQKEMIEVVEKLSDSQKLVLKLQNDLEFVLKDKLEPQSTELLAQEERFSEIQKEYELKCRNCLSARDALATPEDKAPSGYPVMEGGARYETVGNDSWSLSLPEQFGAQDLQDRNDELQAALEGLQAQAALSRHGRLPPGQSPAGTITFVGDSAPASIKTEIMLELLKEHYQELKIQLQTKVNDHKREMEETKRTFAEERRELEQAFQLEVGVLQGQKAELAMLHAESQEVVRGLRDQLQRRAELERGHTWWLSQERARLQEALQRLRIELEKLSEENTLLKNELGRIQQELEASERTEAAQRKDIEVLKRDKEKACSEMEELRTQSQKCRDELSQLNHRVLQLGEEASTHQTQSEKSPVTVQLLTHRLEEAELREELQGNQIQKLELELDRVTRDRQSLRLAQSQLREALEESRNQLYGATQRLQLAQSQHTQRVQQLREEMAQLVPAVRVAELQRLLEGERLGARRLQEEAQEAHERQLKATEERVEEVEMILKNMEVLLQEKVGELKEQFEKNSRSDLLLKELYVENAHLTKALQVTEEKQRGAEKKARFLEEKVRALSKLLSKIATASLAV</sequence>
<evidence type="ECO:0000313" key="12">
    <source>
        <dbReference type="RefSeq" id="XP_070658040.1"/>
    </source>
</evidence>
<evidence type="ECO:0000313" key="10">
    <source>
        <dbReference type="Proteomes" id="UP001652663"/>
    </source>
</evidence>
<keyword evidence="5" id="KW-0106">Calcium</keyword>
<evidence type="ECO:0000259" key="9">
    <source>
        <dbReference type="PROSITE" id="PS50222"/>
    </source>
</evidence>
<dbReference type="InterPro" id="IPR011992">
    <property type="entry name" value="EF-hand-dom_pair"/>
</dbReference>
<name>A0ABM4TDB4_BOSIN</name>
<evidence type="ECO:0000256" key="1">
    <source>
        <dbReference type="ARBA" id="ARBA00004300"/>
    </source>
</evidence>
<dbReference type="SMART" id="SM00054">
    <property type="entry name" value="EFh"/>
    <property type="match status" value="2"/>
</dbReference>
<dbReference type="PROSITE" id="PS00018">
    <property type="entry name" value="EF_HAND_1"/>
    <property type="match status" value="1"/>
</dbReference>
<keyword evidence="7" id="KW-0175">Coiled coil</keyword>
<accession>A0ABM4TDB4</accession>
<evidence type="ECO:0000313" key="11">
    <source>
        <dbReference type="RefSeq" id="XP_070658039.1"/>
    </source>
</evidence>
<evidence type="ECO:0000256" key="3">
    <source>
        <dbReference type="ARBA" id="ARBA00022553"/>
    </source>
</evidence>
<reference evidence="11 12" key="1">
    <citation type="submission" date="2025-05" db="UniProtKB">
        <authorList>
            <consortium name="RefSeq"/>
        </authorList>
    </citation>
    <scope>IDENTIFICATION</scope>
    <source>
        <tissue evidence="11 12">Blood</tissue>
    </source>
</reference>
<feature type="domain" description="EF-hand" evidence="9">
    <location>
        <begin position="8"/>
        <end position="43"/>
    </location>
</feature>
<feature type="coiled-coil region" evidence="7">
    <location>
        <begin position="751"/>
        <end position="838"/>
    </location>
</feature>
<dbReference type="Gene3D" id="1.10.238.10">
    <property type="entry name" value="EF-hand"/>
    <property type="match status" value="2"/>
</dbReference>
<gene>
    <name evidence="11 12 13" type="primary">LOC139186644</name>
</gene>
<dbReference type="RefSeq" id="XP_070658039.1">
    <property type="nucleotide sequence ID" value="XM_070801938.1"/>
</dbReference>
<dbReference type="RefSeq" id="XP_070658041.1">
    <property type="nucleotide sequence ID" value="XM_070801940.1"/>
</dbReference>
<feature type="compositionally biased region" description="Basic and acidic residues" evidence="8">
    <location>
        <begin position="151"/>
        <end position="166"/>
    </location>
</feature>
<keyword evidence="2" id="KW-0963">Cytoplasm</keyword>
<dbReference type="InterPro" id="IPR002048">
    <property type="entry name" value="EF_hand_dom"/>
</dbReference>
<evidence type="ECO:0000256" key="8">
    <source>
        <dbReference type="SAM" id="MobiDB-lite"/>
    </source>
</evidence>
<dbReference type="InterPro" id="IPR018247">
    <property type="entry name" value="EF_Hand_1_Ca_BS"/>
</dbReference>
<evidence type="ECO:0000256" key="2">
    <source>
        <dbReference type="ARBA" id="ARBA00022490"/>
    </source>
</evidence>
<dbReference type="RefSeq" id="XP_070658040.1">
    <property type="nucleotide sequence ID" value="XM_070801939.1"/>
</dbReference>
<organism evidence="10 13">
    <name type="scientific">Bos indicus</name>
    <name type="common">Zebu</name>
    <dbReference type="NCBI Taxonomy" id="9915"/>
    <lineage>
        <taxon>Eukaryota</taxon>
        <taxon>Metazoa</taxon>
        <taxon>Chordata</taxon>
        <taxon>Craniata</taxon>
        <taxon>Vertebrata</taxon>
        <taxon>Euteleostomi</taxon>
        <taxon>Mammalia</taxon>
        <taxon>Eutheria</taxon>
        <taxon>Laurasiatheria</taxon>
        <taxon>Artiodactyla</taxon>
        <taxon>Ruminantia</taxon>
        <taxon>Pecora</taxon>
        <taxon>Bovidae</taxon>
        <taxon>Bovinae</taxon>
        <taxon>Bos</taxon>
    </lineage>
</organism>
<feature type="coiled-coil region" evidence="7">
    <location>
        <begin position="662"/>
        <end position="707"/>
    </location>
</feature>
<evidence type="ECO:0000313" key="13">
    <source>
        <dbReference type="RefSeq" id="XP_070658041.1"/>
    </source>
</evidence>
<feature type="coiled-coil region" evidence="7">
    <location>
        <begin position="462"/>
        <end position="489"/>
    </location>
</feature>
<feature type="domain" description="EF-hand" evidence="9">
    <location>
        <begin position="234"/>
        <end position="269"/>
    </location>
</feature>
<feature type="region of interest" description="Disordered" evidence="8">
    <location>
        <begin position="115"/>
        <end position="166"/>
    </location>
</feature>
<keyword evidence="3" id="KW-0597">Phosphoprotein</keyword>
<evidence type="ECO:0000256" key="5">
    <source>
        <dbReference type="ARBA" id="ARBA00022837"/>
    </source>
</evidence>
<dbReference type="SUPFAM" id="SSF47473">
    <property type="entry name" value="EF-hand"/>
    <property type="match status" value="1"/>
</dbReference>